<dbReference type="Pfam" id="PF00289">
    <property type="entry name" value="Biotin_carb_N"/>
    <property type="match status" value="1"/>
</dbReference>
<dbReference type="PANTHER" id="PTHR18866:SF33">
    <property type="entry name" value="METHYLCROTONOYL-COA CARBOXYLASE SUBUNIT ALPHA, MITOCHONDRIAL-RELATED"/>
    <property type="match status" value="1"/>
</dbReference>
<feature type="compositionally biased region" description="Basic residues" evidence="2">
    <location>
        <begin position="256"/>
        <end position="278"/>
    </location>
</feature>
<evidence type="ECO:0000259" key="4">
    <source>
        <dbReference type="Pfam" id="PF02786"/>
    </source>
</evidence>
<organism evidence="6 7">
    <name type="scientific">Macrostomum lignano</name>
    <dbReference type="NCBI Taxonomy" id="282301"/>
    <lineage>
        <taxon>Eukaryota</taxon>
        <taxon>Metazoa</taxon>
        <taxon>Spiralia</taxon>
        <taxon>Lophotrochozoa</taxon>
        <taxon>Platyhelminthes</taxon>
        <taxon>Rhabditophora</taxon>
        <taxon>Macrostomorpha</taxon>
        <taxon>Macrostomida</taxon>
        <taxon>Macrostomidae</taxon>
        <taxon>Macrostomum</taxon>
    </lineage>
</organism>
<feature type="compositionally biased region" description="Pro residues" evidence="2">
    <location>
        <begin position="1"/>
        <end position="10"/>
    </location>
</feature>
<feature type="region of interest" description="Disordered" evidence="2">
    <location>
        <begin position="463"/>
        <end position="490"/>
    </location>
</feature>
<accession>A0A1I8JQV9</accession>
<evidence type="ECO:0000256" key="1">
    <source>
        <dbReference type="ARBA" id="ARBA00023267"/>
    </source>
</evidence>
<reference evidence="7" key="1">
    <citation type="submission" date="2016-11" db="UniProtKB">
        <authorList>
            <consortium name="WormBaseParasite"/>
        </authorList>
    </citation>
    <scope>IDENTIFICATION</scope>
</reference>
<feature type="region of interest" description="Disordered" evidence="2">
    <location>
        <begin position="790"/>
        <end position="831"/>
    </location>
</feature>
<feature type="compositionally biased region" description="Basic residues" evidence="2">
    <location>
        <begin position="21"/>
        <end position="31"/>
    </location>
</feature>
<dbReference type="InterPro" id="IPR016185">
    <property type="entry name" value="PreATP-grasp_dom_sf"/>
</dbReference>
<dbReference type="GO" id="GO:0005739">
    <property type="term" value="C:mitochondrion"/>
    <property type="evidence" value="ECO:0007669"/>
    <property type="project" value="TreeGrafter"/>
</dbReference>
<protein>
    <submittedName>
        <fullName evidence="7">BLM10_mid domain-containing protein</fullName>
    </submittedName>
</protein>
<dbReference type="SUPFAM" id="SSF52440">
    <property type="entry name" value="PreATP-grasp domain"/>
    <property type="match status" value="1"/>
</dbReference>
<feature type="region of interest" description="Disordered" evidence="2">
    <location>
        <begin position="1"/>
        <end position="31"/>
    </location>
</feature>
<evidence type="ECO:0000259" key="3">
    <source>
        <dbReference type="Pfam" id="PF00289"/>
    </source>
</evidence>
<evidence type="ECO:0000313" key="6">
    <source>
        <dbReference type="Proteomes" id="UP000095280"/>
    </source>
</evidence>
<dbReference type="Pfam" id="PF02786">
    <property type="entry name" value="CPSase_L_D2"/>
    <property type="match status" value="1"/>
</dbReference>
<name>A0A1I8JQV9_9PLAT</name>
<dbReference type="InterPro" id="IPR050856">
    <property type="entry name" value="Biotin_carboxylase_complex"/>
</dbReference>
<dbReference type="AlphaFoldDB" id="A0A1I8JQV9"/>
<feature type="compositionally biased region" description="Low complexity" evidence="2">
    <location>
        <begin position="11"/>
        <end position="20"/>
    </location>
</feature>
<feature type="domain" description="Maestro/Maestro-like HEAT-repeats" evidence="5">
    <location>
        <begin position="509"/>
        <end position="642"/>
    </location>
</feature>
<dbReference type="Gene3D" id="3.40.50.20">
    <property type="match status" value="1"/>
</dbReference>
<dbReference type="GO" id="GO:0004485">
    <property type="term" value="F:methylcrotonoyl-CoA carboxylase activity"/>
    <property type="evidence" value="ECO:0007669"/>
    <property type="project" value="TreeGrafter"/>
</dbReference>
<feature type="domain" description="Carbamoyl phosphate synthase ATP-binding" evidence="4">
    <location>
        <begin position="907"/>
        <end position="1018"/>
    </location>
</feature>
<dbReference type="Proteomes" id="UP000095280">
    <property type="component" value="Unplaced"/>
</dbReference>
<dbReference type="WBParaSite" id="snap_masked-unitig_36335-processed-gene-0.1-mRNA-1">
    <property type="protein sequence ID" value="snap_masked-unitig_36335-processed-gene-0.1-mRNA-1"/>
    <property type="gene ID" value="snap_masked-unitig_36335-processed-gene-0.1"/>
</dbReference>
<proteinExistence type="predicted"/>
<keyword evidence="1" id="KW-0092">Biotin</keyword>
<feature type="region of interest" description="Disordered" evidence="2">
    <location>
        <begin position="247"/>
        <end position="287"/>
    </location>
</feature>
<dbReference type="PANTHER" id="PTHR18866">
    <property type="entry name" value="CARBOXYLASE:PYRUVATE/ACETYL-COA/PROPIONYL-COA CARBOXYLASE"/>
    <property type="match status" value="1"/>
</dbReference>
<dbReference type="InterPro" id="IPR005481">
    <property type="entry name" value="BC-like_N"/>
</dbReference>
<dbReference type="GO" id="GO:0005524">
    <property type="term" value="F:ATP binding"/>
    <property type="evidence" value="ECO:0007669"/>
    <property type="project" value="InterPro"/>
</dbReference>
<dbReference type="InterPro" id="IPR055406">
    <property type="entry name" value="HEAT_Maestro"/>
</dbReference>
<dbReference type="InterPro" id="IPR005479">
    <property type="entry name" value="CPAse_ATP-bd"/>
</dbReference>
<dbReference type="Pfam" id="PF23227">
    <property type="entry name" value="HEAT_MROH2B_C"/>
    <property type="match status" value="1"/>
</dbReference>
<evidence type="ECO:0000313" key="7">
    <source>
        <dbReference type="WBParaSite" id="snap_masked-unitig_36335-processed-gene-0.1-mRNA-1"/>
    </source>
</evidence>
<evidence type="ECO:0000256" key="2">
    <source>
        <dbReference type="SAM" id="MobiDB-lite"/>
    </source>
</evidence>
<dbReference type="Gene3D" id="3.30.470.20">
    <property type="entry name" value="ATP-grasp fold, B domain"/>
    <property type="match status" value="1"/>
</dbReference>
<feature type="domain" description="Biotin carboxylase-like N-terminal" evidence="3">
    <location>
        <begin position="751"/>
        <end position="860"/>
    </location>
</feature>
<sequence>RRPARAPPCAPSATSSSSARCPRRLRGRRPSARGARFRRLAALDGGVKKAKFDEATEARVTSAVEAAAQLLETLLMEQPTWQQQLERLLRASCWTSSPRPCRTWSGGALHLAKRLLAAFHQHCWTAWTGRPSRYPGTRTWAAWLAAWCPGSPIRPFRVRELGLRCIELLLKLSLIYYEQEESVNISSSVSVISERLHRSDSNVMFQAVSDVGKLALRVLEPRPQLASLVTACVDGPAGAAHRLRQRGLRAAGQRRQVPRRRAVQRSRQPRRAHGHGARPARPGMSRPRTGLLRAVRSLCQHHLLPVLPQLPAAQGPAVAGLDQELWHQLASVDAINASPLYWDTLTSALPYEEKADSRKAATKLPQADGDGHRHPPECSADAVLGQFYRLLLALSLAASVHCSVDSGANPEAIQLALRRFLAGSGCHEVLEDVTWAELRRGANWQAAMSALLAGALRCRPQAAANSAPPRSATCRPRTIRRGPARRPPRHGGLCAALRPHPRNIAAVRLALTALTIGDDAVCAAAMAALSGLLGCLAEPDLPPHSSSTSGLRTRACFEREAADLRRAAFALLAAFCSPEQFATAQLKRTALSPTPPGPSEAVLTEQAQSSLVPLLLHSSDPDPDAATEARRALSVLLPLLRRARPLRGPGAAPAARLLAPRARPPTPRSRSGCPAYAAACLAYFPLRLAGAPCRRRSALRLPCCSNCTEAALRSQSVSAEHVCACLESLLKDPAAPDFAACPDDARPPLRISKLLVANRGEIACRVIRTVPAASGIETRLRLQRRRSDALHVPPGQRKGGAFRIGPAPASQSLTCGRPPHRRGQSGPAPRAIHPATAFLSRTRVCRALRQQRRHPFIGAASQRHRRDMGIKKLQGDHGRGSACRGHHRRFTMATTRAGWPRPPGGVKSFGNGDVLLGAGIEQLATLEVQVFRRPVATTCTSFERDCSVQRRHQASRKRRPGISPETRVQLGEAPAGPLRPFGYVGGRHVEFIMDAKEEFLLHAREHRLQWSTPFSEIAVHLASTWWSCRSRVASSRMPMP</sequence>
<keyword evidence="6" id="KW-1185">Reference proteome</keyword>
<dbReference type="SUPFAM" id="SSF56059">
    <property type="entry name" value="Glutathione synthetase ATP-binding domain-like"/>
    <property type="match status" value="1"/>
</dbReference>
<evidence type="ECO:0000259" key="5">
    <source>
        <dbReference type="Pfam" id="PF23227"/>
    </source>
</evidence>
<feature type="compositionally biased region" description="Basic residues" evidence="2">
    <location>
        <begin position="477"/>
        <end position="489"/>
    </location>
</feature>